<keyword evidence="3" id="KW-1185">Reference proteome</keyword>
<dbReference type="OrthoDB" id="442921at2759"/>
<dbReference type="EMBL" id="AWWV01008130">
    <property type="protein sequence ID" value="OMO92956.1"/>
    <property type="molecule type" value="Genomic_DNA"/>
</dbReference>
<reference evidence="2 3" key="1">
    <citation type="submission" date="2013-09" db="EMBL/GenBank/DDBJ databases">
        <title>Corchorus capsularis genome sequencing.</title>
        <authorList>
            <person name="Alam M."/>
            <person name="Haque M.S."/>
            <person name="Islam M.S."/>
            <person name="Emdad E.M."/>
            <person name="Islam M.M."/>
            <person name="Ahmed B."/>
            <person name="Halim A."/>
            <person name="Hossen Q.M.M."/>
            <person name="Hossain M.Z."/>
            <person name="Ahmed R."/>
            <person name="Khan M.M."/>
            <person name="Islam R."/>
            <person name="Rashid M.M."/>
            <person name="Khan S.A."/>
            <person name="Rahman M.S."/>
            <person name="Alam M."/>
        </authorList>
    </citation>
    <scope>NUCLEOTIDE SEQUENCE [LARGE SCALE GENOMIC DNA]</scope>
    <source>
        <strain evidence="3">cv. CVL-1</strain>
        <tissue evidence="2">Whole seedling</tissue>
    </source>
</reference>
<dbReference type="PANTHER" id="PTHR10562">
    <property type="entry name" value="SMALL UBIQUITIN-RELATED MODIFIER"/>
    <property type="match status" value="1"/>
</dbReference>
<dbReference type="SUPFAM" id="SSF54236">
    <property type="entry name" value="Ubiquitin-like"/>
    <property type="match status" value="1"/>
</dbReference>
<sequence>MARSATQVNLIVLSLTEGESPLLIRLQTPMGYEFCYKIGRKTPLFYMTLDFCQRMGLIRGEVRFTYDGTKLDEFKTPDEINLEDDDVIDVWPPLEWGG</sequence>
<dbReference type="Gene3D" id="3.10.20.90">
    <property type="entry name" value="Phosphatidylinositol 3-kinase Catalytic Subunit, Chain A, domain 1"/>
    <property type="match status" value="1"/>
</dbReference>
<name>A0A1R3JDQ5_COCAP</name>
<dbReference type="Pfam" id="PF11976">
    <property type="entry name" value="Rad60-SLD"/>
    <property type="match status" value="1"/>
</dbReference>
<gene>
    <name evidence="2" type="ORF">CCACVL1_06703</name>
</gene>
<evidence type="ECO:0000259" key="1">
    <source>
        <dbReference type="Pfam" id="PF11976"/>
    </source>
</evidence>
<evidence type="ECO:0000313" key="2">
    <source>
        <dbReference type="EMBL" id="OMO92956.1"/>
    </source>
</evidence>
<protein>
    <submittedName>
        <fullName evidence="2">Small ubiquitin-related modifier, SUMO</fullName>
    </submittedName>
</protein>
<dbReference type="InterPro" id="IPR029071">
    <property type="entry name" value="Ubiquitin-like_domsf"/>
</dbReference>
<organism evidence="2 3">
    <name type="scientific">Corchorus capsularis</name>
    <name type="common">Jute</name>
    <dbReference type="NCBI Taxonomy" id="210143"/>
    <lineage>
        <taxon>Eukaryota</taxon>
        <taxon>Viridiplantae</taxon>
        <taxon>Streptophyta</taxon>
        <taxon>Embryophyta</taxon>
        <taxon>Tracheophyta</taxon>
        <taxon>Spermatophyta</taxon>
        <taxon>Magnoliopsida</taxon>
        <taxon>eudicotyledons</taxon>
        <taxon>Gunneridae</taxon>
        <taxon>Pentapetalae</taxon>
        <taxon>rosids</taxon>
        <taxon>malvids</taxon>
        <taxon>Malvales</taxon>
        <taxon>Malvaceae</taxon>
        <taxon>Grewioideae</taxon>
        <taxon>Apeibeae</taxon>
        <taxon>Corchorus</taxon>
    </lineage>
</organism>
<proteinExistence type="predicted"/>
<dbReference type="STRING" id="210143.A0A1R3JDQ5"/>
<dbReference type="InterPro" id="IPR022617">
    <property type="entry name" value="Rad60/SUMO-like_dom"/>
</dbReference>
<accession>A0A1R3JDQ5</accession>
<dbReference type="Proteomes" id="UP000188268">
    <property type="component" value="Unassembled WGS sequence"/>
</dbReference>
<feature type="domain" description="Rad60/SUMO-like" evidence="1">
    <location>
        <begin position="24"/>
        <end position="90"/>
    </location>
</feature>
<dbReference type="Gramene" id="OMO92956">
    <property type="protein sequence ID" value="OMO92956"/>
    <property type="gene ID" value="CCACVL1_06703"/>
</dbReference>
<evidence type="ECO:0000313" key="3">
    <source>
        <dbReference type="Proteomes" id="UP000188268"/>
    </source>
</evidence>
<comment type="caution">
    <text evidence="2">The sequence shown here is derived from an EMBL/GenBank/DDBJ whole genome shotgun (WGS) entry which is preliminary data.</text>
</comment>
<dbReference type="AlphaFoldDB" id="A0A1R3JDQ5"/>